<keyword evidence="1" id="KW-1133">Transmembrane helix</keyword>
<keyword evidence="1" id="KW-0812">Transmembrane</keyword>
<name>A0A7N0V9Y6_KALFE</name>
<dbReference type="Proteomes" id="UP000594263">
    <property type="component" value="Unplaced"/>
</dbReference>
<protein>
    <submittedName>
        <fullName evidence="2">Uncharacterized protein</fullName>
    </submittedName>
</protein>
<accession>A0A7N0V9Y6</accession>
<sequence length="50" mass="5183">MISLGLGLSVQSLLDLTLAGFSLIIGLGIFSFIAFVLCSAAFVHNARDVA</sequence>
<evidence type="ECO:0000256" key="1">
    <source>
        <dbReference type="SAM" id="Phobius"/>
    </source>
</evidence>
<proteinExistence type="predicted"/>
<dbReference type="EnsemblPlants" id="Kaladp0476s0012.1.v1.1">
    <property type="protein sequence ID" value="Kaladp0476s0012.1.v1.1.CDS.1"/>
    <property type="gene ID" value="Kaladp0476s0012.v1.1"/>
</dbReference>
<evidence type="ECO:0000313" key="2">
    <source>
        <dbReference type="EnsemblPlants" id="Kaladp0476s0012.1.v1.1.CDS.1"/>
    </source>
</evidence>
<reference evidence="2" key="1">
    <citation type="submission" date="2021-01" db="UniProtKB">
        <authorList>
            <consortium name="EnsemblPlants"/>
        </authorList>
    </citation>
    <scope>IDENTIFICATION</scope>
</reference>
<dbReference type="AlphaFoldDB" id="A0A7N0V9Y6"/>
<keyword evidence="1" id="KW-0472">Membrane</keyword>
<evidence type="ECO:0000313" key="3">
    <source>
        <dbReference type="Proteomes" id="UP000594263"/>
    </source>
</evidence>
<organism evidence="2 3">
    <name type="scientific">Kalanchoe fedtschenkoi</name>
    <name type="common">Lavender scallops</name>
    <name type="synonym">South American air plant</name>
    <dbReference type="NCBI Taxonomy" id="63787"/>
    <lineage>
        <taxon>Eukaryota</taxon>
        <taxon>Viridiplantae</taxon>
        <taxon>Streptophyta</taxon>
        <taxon>Embryophyta</taxon>
        <taxon>Tracheophyta</taxon>
        <taxon>Spermatophyta</taxon>
        <taxon>Magnoliopsida</taxon>
        <taxon>eudicotyledons</taxon>
        <taxon>Gunneridae</taxon>
        <taxon>Pentapetalae</taxon>
        <taxon>Saxifragales</taxon>
        <taxon>Crassulaceae</taxon>
        <taxon>Kalanchoe</taxon>
    </lineage>
</organism>
<feature type="transmembrane region" description="Helical" evidence="1">
    <location>
        <begin position="20"/>
        <end position="43"/>
    </location>
</feature>
<dbReference type="Gramene" id="Kaladp0476s0012.1.v1.1">
    <property type="protein sequence ID" value="Kaladp0476s0012.1.v1.1.CDS.1"/>
    <property type="gene ID" value="Kaladp0476s0012.v1.1"/>
</dbReference>
<keyword evidence="3" id="KW-1185">Reference proteome</keyword>